<evidence type="ECO:0000313" key="3">
    <source>
        <dbReference type="Proteomes" id="UP000002051"/>
    </source>
</evidence>
<reference evidence="2" key="3">
    <citation type="submission" date="2015-04" db="UniProtKB">
        <authorList>
            <consortium name="EnsemblPlants"/>
        </authorList>
    </citation>
    <scope>IDENTIFICATION</scope>
    <source>
        <strain evidence="2">cv. Jemalong A17</strain>
    </source>
</reference>
<name>G7J700_MEDTR</name>
<gene>
    <name evidence="1" type="ordered locus">MTR_3g102320</name>
</gene>
<accession>G7J700</accession>
<dbReference type="HOGENOM" id="CLU_2486771_0_0_1"/>
<proteinExistence type="predicted"/>
<dbReference type="AlphaFoldDB" id="G7J700"/>
<evidence type="ECO:0000313" key="1">
    <source>
        <dbReference type="EMBL" id="AES73344.1"/>
    </source>
</evidence>
<evidence type="ECO:0000313" key="2">
    <source>
        <dbReference type="EnsemblPlants" id="AES73344"/>
    </source>
</evidence>
<reference evidence="1 3" key="1">
    <citation type="journal article" date="2011" name="Nature">
        <title>The Medicago genome provides insight into the evolution of rhizobial symbioses.</title>
        <authorList>
            <person name="Young N.D."/>
            <person name="Debelle F."/>
            <person name="Oldroyd G.E."/>
            <person name="Geurts R."/>
            <person name="Cannon S.B."/>
            <person name="Udvardi M.K."/>
            <person name="Benedito V.A."/>
            <person name="Mayer K.F."/>
            <person name="Gouzy J."/>
            <person name="Schoof H."/>
            <person name="Van de Peer Y."/>
            <person name="Proost S."/>
            <person name="Cook D.R."/>
            <person name="Meyers B.C."/>
            <person name="Spannagl M."/>
            <person name="Cheung F."/>
            <person name="De Mita S."/>
            <person name="Krishnakumar V."/>
            <person name="Gundlach H."/>
            <person name="Zhou S."/>
            <person name="Mudge J."/>
            <person name="Bharti A.K."/>
            <person name="Murray J.D."/>
            <person name="Naoumkina M.A."/>
            <person name="Rosen B."/>
            <person name="Silverstein K.A."/>
            <person name="Tang H."/>
            <person name="Rombauts S."/>
            <person name="Zhao P.X."/>
            <person name="Zhou P."/>
            <person name="Barbe V."/>
            <person name="Bardou P."/>
            <person name="Bechner M."/>
            <person name="Bellec A."/>
            <person name="Berger A."/>
            <person name="Berges H."/>
            <person name="Bidwell S."/>
            <person name="Bisseling T."/>
            <person name="Choisne N."/>
            <person name="Couloux A."/>
            <person name="Denny R."/>
            <person name="Deshpande S."/>
            <person name="Dai X."/>
            <person name="Doyle J.J."/>
            <person name="Dudez A.M."/>
            <person name="Farmer A.D."/>
            <person name="Fouteau S."/>
            <person name="Franken C."/>
            <person name="Gibelin C."/>
            <person name="Gish J."/>
            <person name="Goldstein S."/>
            <person name="Gonzalez A.J."/>
            <person name="Green P.J."/>
            <person name="Hallab A."/>
            <person name="Hartog M."/>
            <person name="Hua A."/>
            <person name="Humphray S.J."/>
            <person name="Jeong D.H."/>
            <person name="Jing Y."/>
            <person name="Jocker A."/>
            <person name="Kenton S.M."/>
            <person name="Kim D.J."/>
            <person name="Klee K."/>
            <person name="Lai H."/>
            <person name="Lang C."/>
            <person name="Lin S."/>
            <person name="Macmil S.L."/>
            <person name="Magdelenat G."/>
            <person name="Matthews L."/>
            <person name="McCorrison J."/>
            <person name="Monaghan E.L."/>
            <person name="Mun J.H."/>
            <person name="Najar F.Z."/>
            <person name="Nicholson C."/>
            <person name="Noirot C."/>
            <person name="O'Bleness M."/>
            <person name="Paule C.R."/>
            <person name="Poulain J."/>
            <person name="Prion F."/>
            <person name="Qin B."/>
            <person name="Qu C."/>
            <person name="Retzel E.F."/>
            <person name="Riddle C."/>
            <person name="Sallet E."/>
            <person name="Samain S."/>
            <person name="Samson N."/>
            <person name="Sanders I."/>
            <person name="Saurat O."/>
            <person name="Scarpelli C."/>
            <person name="Schiex T."/>
            <person name="Segurens B."/>
            <person name="Severin A.J."/>
            <person name="Sherrier D.J."/>
            <person name="Shi R."/>
            <person name="Sims S."/>
            <person name="Singer S.R."/>
            <person name="Sinharoy S."/>
            <person name="Sterck L."/>
            <person name="Viollet A."/>
            <person name="Wang B.B."/>
            <person name="Wang K."/>
            <person name="Wang M."/>
            <person name="Wang X."/>
            <person name="Warfsmann J."/>
            <person name="Weissenbach J."/>
            <person name="White D.D."/>
            <person name="White J.D."/>
            <person name="Wiley G.B."/>
            <person name="Wincker P."/>
            <person name="Xing Y."/>
            <person name="Yang L."/>
            <person name="Yao Z."/>
            <person name="Ying F."/>
            <person name="Zhai J."/>
            <person name="Zhou L."/>
            <person name="Zuber A."/>
            <person name="Denarie J."/>
            <person name="Dixon R.A."/>
            <person name="May G.D."/>
            <person name="Schwartz D.C."/>
            <person name="Rogers J."/>
            <person name="Quetier F."/>
            <person name="Town C.D."/>
            <person name="Roe B.A."/>
        </authorList>
    </citation>
    <scope>NUCLEOTIDE SEQUENCE [LARGE SCALE GENOMIC DNA]</scope>
    <source>
        <strain evidence="1">A17</strain>
        <strain evidence="2 3">cv. Jemalong A17</strain>
    </source>
</reference>
<dbReference type="EnsemblPlants" id="AES73344">
    <property type="protein sequence ID" value="AES73344"/>
    <property type="gene ID" value="MTR_3g102320"/>
</dbReference>
<dbReference type="EMBL" id="CM001219">
    <property type="protein sequence ID" value="AES73344.1"/>
    <property type="molecule type" value="Genomic_DNA"/>
</dbReference>
<organism evidence="1 3">
    <name type="scientific">Medicago truncatula</name>
    <name type="common">Barrel medic</name>
    <name type="synonym">Medicago tribuloides</name>
    <dbReference type="NCBI Taxonomy" id="3880"/>
    <lineage>
        <taxon>Eukaryota</taxon>
        <taxon>Viridiplantae</taxon>
        <taxon>Streptophyta</taxon>
        <taxon>Embryophyta</taxon>
        <taxon>Tracheophyta</taxon>
        <taxon>Spermatophyta</taxon>
        <taxon>Magnoliopsida</taxon>
        <taxon>eudicotyledons</taxon>
        <taxon>Gunneridae</taxon>
        <taxon>Pentapetalae</taxon>
        <taxon>rosids</taxon>
        <taxon>fabids</taxon>
        <taxon>Fabales</taxon>
        <taxon>Fabaceae</taxon>
        <taxon>Papilionoideae</taxon>
        <taxon>50 kb inversion clade</taxon>
        <taxon>NPAAA clade</taxon>
        <taxon>Hologalegina</taxon>
        <taxon>IRL clade</taxon>
        <taxon>Trifolieae</taxon>
        <taxon>Medicago</taxon>
    </lineage>
</organism>
<sequence>MLTVRPTPIVESLHNDGQAACLIEWSGNNGKVFVIMMNKQHNELCATTTMVQVMQNFELRCSVQLTCVIVLTFNVDDPPPHFMTHQI</sequence>
<dbReference type="PaxDb" id="3880-AES73344"/>
<dbReference type="Proteomes" id="UP000002051">
    <property type="component" value="Chromosome 3"/>
</dbReference>
<reference evidence="1 3" key="2">
    <citation type="journal article" date="2014" name="BMC Genomics">
        <title>An improved genome release (version Mt4.0) for the model legume Medicago truncatula.</title>
        <authorList>
            <person name="Tang H."/>
            <person name="Krishnakumar V."/>
            <person name="Bidwell S."/>
            <person name="Rosen B."/>
            <person name="Chan A."/>
            <person name="Zhou S."/>
            <person name="Gentzbittel L."/>
            <person name="Childs K.L."/>
            <person name="Yandell M."/>
            <person name="Gundlach H."/>
            <person name="Mayer K.F."/>
            <person name="Schwartz D.C."/>
            <person name="Town C.D."/>
        </authorList>
    </citation>
    <scope>GENOME REANNOTATION</scope>
    <source>
        <strain evidence="2 3">cv. Jemalong A17</strain>
    </source>
</reference>
<keyword evidence="3" id="KW-1185">Reference proteome</keyword>
<protein>
    <submittedName>
        <fullName evidence="1 2">Uncharacterized protein</fullName>
    </submittedName>
</protein>